<feature type="compositionally biased region" description="Basic residues" evidence="1">
    <location>
        <begin position="14"/>
        <end position="25"/>
    </location>
</feature>
<accession>R0JV70</accession>
<reference evidence="2 3" key="2">
    <citation type="journal article" date="2013" name="PLoS Genet.">
        <title>Comparative genome structure, secondary metabolite, and effector coding capacity across Cochliobolus pathogens.</title>
        <authorList>
            <person name="Condon B.J."/>
            <person name="Leng Y."/>
            <person name="Wu D."/>
            <person name="Bushley K.E."/>
            <person name="Ohm R.A."/>
            <person name="Otillar R."/>
            <person name="Martin J."/>
            <person name="Schackwitz W."/>
            <person name="Grimwood J."/>
            <person name="MohdZainudin N."/>
            <person name="Xue C."/>
            <person name="Wang R."/>
            <person name="Manning V.A."/>
            <person name="Dhillon B."/>
            <person name="Tu Z.J."/>
            <person name="Steffenson B.J."/>
            <person name="Salamov A."/>
            <person name="Sun H."/>
            <person name="Lowry S."/>
            <person name="LaButti K."/>
            <person name="Han J."/>
            <person name="Copeland A."/>
            <person name="Lindquist E."/>
            <person name="Barry K."/>
            <person name="Schmutz J."/>
            <person name="Baker S.E."/>
            <person name="Ciuffetti L.M."/>
            <person name="Grigoriev I.V."/>
            <person name="Zhong S."/>
            <person name="Turgeon B.G."/>
        </authorList>
    </citation>
    <scope>NUCLEOTIDE SEQUENCE [LARGE SCALE GENOMIC DNA]</scope>
    <source>
        <strain evidence="3">28A</strain>
    </source>
</reference>
<dbReference type="OrthoDB" id="5627at2759"/>
<evidence type="ECO:0000313" key="2">
    <source>
        <dbReference type="EMBL" id="EOA84918.1"/>
    </source>
</evidence>
<feature type="region of interest" description="Disordered" evidence="1">
    <location>
        <begin position="304"/>
        <end position="355"/>
    </location>
</feature>
<organism evidence="2 3">
    <name type="scientific">Exserohilum turcicum (strain 28A)</name>
    <name type="common">Northern leaf blight fungus</name>
    <name type="synonym">Setosphaeria turcica</name>
    <dbReference type="NCBI Taxonomy" id="671987"/>
    <lineage>
        <taxon>Eukaryota</taxon>
        <taxon>Fungi</taxon>
        <taxon>Dikarya</taxon>
        <taxon>Ascomycota</taxon>
        <taxon>Pezizomycotina</taxon>
        <taxon>Dothideomycetes</taxon>
        <taxon>Pleosporomycetidae</taxon>
        <taxon>Pleosporales</taxon>
        <taxon>Pleosporineae</taxon>
        <taxon>Pleosporaceae</taxon>
        <taxon>Exserohilum</taxon>
    </lineage>
</organism>
<dbReference type="InterPro" id="IPR010756">
    <property type="entry name" value="Tls1-like"/>
</dbReference>
<name>R0JV70_EXST2</name>
<dbReference type="Proteomes" id="UP000016935">
    <property type="component" value="Unassembled WGS sequence"/>
</dbReference>
<dbReference type="RefSeq" id="XP_008027432.1">
    <property type="nucleotide sequence ID" value="XM_008029241.1"/>
</dbReference>
<feature type="compositionally biased region" description="Polar residues" evidence="1">
    <location>
        <begin position="1"/>
        <end position="11"/>
    </location>
</feature>
<dbReference type="EMBL" id="KB908703">
    <property type="protein sequence ID" value="EOA84918.1"/>
    <property type="molecule type" value="Genomic_DNA"/>
</dbReference>
<dbReference type="Pfam" id="PF07052">
    <property type="entry name" value="Hep_59"/>
    <property type="match status" value="1"/>
</dbReference>
<gene>
    <name evidence="2" type="ORF">SETTUDRAFT_90957</name>
</gene>
<dbReference type="GeneID" id="19405869"/>
<reference evidence="2 3" key="1">
    <citation type="journal article" date="2012" name="PLoS Pathog.">
        <title>Diverse lifestyles and strategies of plant pathogenesis encoded in the genomes of eighteen Dothideomycetes fungi.</title>
        <authorList>
            <person name="Ohm R.A."/>
            <person name="Feau N."/>
            <person name="Henrissat B."/>
            <person name="Schoch C.L."/>
            <person name="Horwitz B.A."/>
            <person name="Barry K.W."/>
            <person name="Condon B.J."/>
            <person name="Copeland A.C."/>
            <person name="Dhillon B."/>
            <person name="Glaser F."/>
            <person name="Hesse C.N."/>
            <person name="Kosti I."/>
            <person name="LaButti K."/>
            <person name="Lindquist E.A."/>
            <person name="Lucas S."/>
            <person name="Salamov A.A."/>
            <person name="Bradshaw R.E."/>
            <person name="Ciuffetti L."/>
            <person name="Hamelin R.C."/>
            <person name="Kema G.H.J."/>
            <person name="Lawrence C."/>
            <person name="Scott J.A."/>
            <person name="Spatafora J.W."/>
            <person name="Turgeon B.G."/>
            <person name="de Wit P.J.G.M."/>
            <person name="Zhong S."/>
            <person name="Goodwin S.B."/>
            <person name="Grigoriev I.V."/>
        </authorList>
    </citation>
    <scope>NUCLEOTIDE SEQUENCE [LARGE SCALE GENOMIC DNA]</scope>
    <source>
        <strain evidence="3">28A</strain>
    </source>
</reference>
<dbReference type="HOGENOM" id="CLU_863589_0_0_1"/>
<feature type="region of interest" description="Disordered" evidence="1">
    <location>
        <begin position="1"/>
        <end position="117"/>
    </location>
</feature>
<dbReference type="AlphaFoldDB" id="R0JV70"/>
<dbReference type="eggNOG" id="ENOG502S5M8">
    <property type="taxonomic scope" value="Eukaryota"/>
</dbReference>
<feature type="region of interest" description="Disordered" evidence="1">
    <location>
        <begin position="163"/>
        <end position="202"/>
    </location>
</feature>
<keyword evidence="3" id="KW-1185">Reference proteome</keyword>
<feature type="compositionally biased region" description="Basic and acidic residues" evidence="1">
    <location>
        <begin position="343"/>
        <end position="355"/>
    </location>
</feature>
<feature type="compositionally biased region" description="Polar residues" evidence="1">
    <location>
        <begin position="163"/>
        <end position="178"/>
    </location>
</feature>
<evidence type="ECO:0000256" key="1">
    <source>
        <dbReference type="SAM" id="MobiDB-lite"/>
    </source>
</evidence>
<sequence length="355" mass="39443">MTTMQDDNSASAIRFKRRKTTHPKRVVVEEDAPTVAASQSPDAGTLQHAPSSLEEANNDAESVPNLKEILRNRKRPRDRLKDSARKTDAPRMDLVSTDAPPQDQYTGRFVAQTGQVVDRDDKQMSEYVEARMAEKNYREYGWPIPSHLQASVAAIAPDLQHTFTSSSKTSAHAPTATETPADKQHSQRLAAGRGKLEEVDLGPEAAARIEQAWKRLETGEPELSASRARRDRYGYAWRKPRGGKTDEDKKRDQMVEAVLSEAKLDYFDAPAPSKPPVPNSTHANADDALVEQFRTEYFESIEARHQRHAARKPATSAAKGAAPTISGPKMGGSKSARARMHKLQQEELAKKKMKQ</sequence>
<feature type="compositionally biased region" description="Basic and acidic residues" evidence="1">
    <location>
        <begin position="79"/>
        <end position="91"/>
    </location>
</feature>
<proteinExistence type="predicted"/>
<evidence type="ECO:0000313" key="3">
    <source>
        <dbReference type="Proteomes" id="UP000016935"/>
    </source>
</evidence>
<protein>
    <submittedName>
        <fullName evidence="2">Uncharacterized protein</fullName>
    </submittedName>
</protein>